<dbReference type="GO" id="GO:0003677">
    <property type="term" value="F:DNA binding"/>
    <property type="evidence" value="ECO:0007669"/>
    <property type="project" value="UniProtKB-KW"/>
</dbReference>
<dbReference type="SUPFAM" id="SSF46785">
    <property type="entry name" value="Winged helix' DNA-binding domain"/>
    <property type="match status" value="1"/>
</dbReference>
<evidence type="ECO:0000313" key="9">
    <source>
        <dbReference type="Proteomes" id="UP000199245"/>
    </source>
</evidence>
<dbReference type="InterPro" id="IPR036390">
    <property type="entry name" value="WH_DNA-bd_sf"/>
</dbReference>
<reference evidence="8 9" key="1">
    <citation type="submission" date="2016-10" db="EMBL/GenBank/DDBJ databases">
        <authorList>
            <person name="de Groot N.N."/>
        </authorList>
    </citation>
    <scope>NUCLEOTIDE SEQUENCE [LARGE SCALE GENOMIC DNA]</scope>
    <source>
        <strain evidence="8 9">R5</strain>
    </source>
</reference>
<dbReference type="PROSITE" id="PS50931">
    <property type="entry name" value="HTH_LYSR"/>
    <property type="match status" value="1"/>
</dbReference>
<dbReference type="RefSeq" id="WP_176936831.1">
    <property type="nucleotide sequence ID" value="NZ_FMZW01000007.1"/>
</dbReference>
<dbReference type="CDD" id="cd08414">
    <property type="entry name" value="PBP2_LTTR_aromatics_like"/>
    <property type="match status" value="1"/>
</dbReference>
<evidence type="ECO:0000256" key="3">
    <source>
        <dbReference type="ARBA" id="ARBA00023015"/>
    </source>
</evidence>
<evidence type="ECO:0000256" key="5">
    <source>
        <dbReference type="ARBA" id="ARBA00023163"/>
    </source>
</evidence>
<name>A0A1G6RSM5_9BRAD</name>
<dbReference type="AlphaFoldDB" id="A0A1G6RSM5"/>
<keyword evidence="3" id="KW-0805">Transcription regulation</keyword>
<dbReference type="Gene3D" id="1.10.10.10">
    <property type="entry name" value="Winged helix-like DNA-binding domain superfamily/Winged helix DNA-binding domain"/>
    <property type="match status" value="1"/>
</dbReference>
<dbReference type="Pfam" id="PF00126">
    <property type="entry name" value="HTH_1"/>
    <property type="match status" value="1"/>
</dbReference>
<comment type="similarity">
    <text evidence="2">Belongs to the LysR transcriptional regulatory family.</text>
</comment>
<feature type="domain" description="HTH lysR-type" evidence="7">
    <location>
        <begin position="1"/>
        <end position="53"/>
    </location>
</feature>
<dbReference type="GO" id="GO:0003700">
    <property type="term" value="F:DNA-binding transcription factor activity"/>
    <property type="evidence" value="ECO:0007669"/>
    <property type="project" value="InterPro"/>
</dbReference>
<evidence type="ECO:0000256" key="6">
    <source>
        <dbReference type="SAM" id="MobiDB-lite"/>
    </source>
</evidence>
<evidence type="ECO:0000256" key="4">
    <source>
        <dbReference type="ARBA" id="ARBA00023125"/>
    </source>
</evidence>
<gene>
    <name evidence="8" type="ORF">SAMN05216337_1007106</name>
</gene>
<accession>A0A1G6RSM5</accession>
<evidence type="ECO:0000256" key="2">
    <source>
        <dbReference type="ARBA" id="ARBA00009437"/>
    </source>
</evidence>
<proteinExistence type="inferred from homology"/>
<organism evidence="8 9">
    <name type="scientific">Bradyrhizobium brasilense</name>
    <dbReference type="NCBI Taxonomy" id="1419277"/>
    <lineage>
        <taxon>Bacteria</taxon>
        <taxon>Pseudomonadati</taxon>
        <taxon>Pseudomonadota</taxon>
        <taxon>Alphaproteobacteria</taxon>
        <taxon>Hyphomicrobiales</taxon>
        <taxon>Nitrobacteraceae</taxon>
        <taxon>Bradyrhizobium</taxon>
    </lineage>
</organism>
<dbReference type="EMBL" id="FMZW01000007">
    <property type="protein sequence ID" value="SDD07413.1"/>
    <property type="molecule type" value="Genomic_DNA"/>
</dbReference>
<dbReference type="SUPFAM" id="SSF53850">
    <property type="entry name" value="Periplasmic binding protein-like II"/>
    <property type="match status" value="1"/>
</dbReference>
<evidence type="ECO:0000256" key="1">
    <source>
        <dbReference type="ARBA" id="ARBA00003502"/>
    </source>
</evidence>
<dbReference type="Proteomes" id="UP000199245">
    <property type="component" value="Unassembled WGS sequence"/>
</dbReference>
<comment type="function">
    <text evidence="1">NodD regulates the expression of the nodABCFE genes which encode other nodulation proteins. NodD is also a negative regulator of its own expression. Binds flavonoids as inducers.</text>
</comment>
<dbReference type="PANTHER" id="PTHR30346">
    <property type="entry name" value="TRANSCRIPTIONAL DUAL REGULATOR HCAR-RELATED"/>
    <property type="match status" value="1"/>
</dbReference>
<keyword evidence="5" id="KW-0804">Transcription</keyword>
<protein>
    <submittedName>
        <fullName evidence="8">DNA-binding transcriptional regulator, LysR family</fullName>
    </submittedName>
</protein>
<sequence length="313" mass="34394">MIFVLAAAEWGSFRKAAAFLSVDPSVISKRIRDFETRFETQLFTRNNSGVCPTDAGSRLIARAGPAFEQINGTLGDLEIGRRAKRGGVLRVGFCTSLASGFLAALVHRRSRQREWPQTDYVEGSPGDHLAALREERLDIVFLPGTTAIPGCCVEHLWNEQLFVTMSTQDPLVSHVELKWSDLHSRTFIFSDRQPGANLHCHLLRVARGMPVAVRTVPVFREALLQLVAVGRDLTLGSEDTATFTNVDVTSRPLIGEVLPLSAVWSQWNGSSMLRRFVDLARSISPLTAGGSMRKPVASAAPALQRKRTDDVSS</sequence>
<dbReference type="Pfam" id="PF03466">
    <property type="entry name" value="LysR_substrate"/>
    <property type="match status" value="1"/>
</dbReference>
<evidence type="ECO:0000259" key="7">
    <source>
        <dbReference type="PROSITE" id="PS50931"/>
    </source>
</evidence>
<dbReference type="InterPro" id="IPR005119">
    <property type="entry name" value="LysR_subst-bd"/>
</dbReference>
<dbReference type="PANTHER" id="PTHR30346:SF0">
    <property type="entry name" value="HCA OPERON TRANSCRIPTIONAL ACTIVATOR HCAR"/>
    <property type="match status" value="1"/>
</dbReference>
<dbReference type="Gene3D" id="3.40.190.10">
    <property type="entry name" value="Periplasmic binding protein-like II"/>
    <property type="match status" value="2"/>
</dbReference>
<dbReference type="InterPro" id="IPR036388">
    <property type="entry name" value="WH-like_DNA-bd_sf"/>
</dbReference>
<dbReference type="InterPro" id="IPR000847">
    <property type="entry name" value="LysR_HTH_N"/>
</dbReference>
<keyword evidence="4 8" id="KW-0238">DNA-binding</keyword>
<evidence type="ECO:0000313" key="8">
    <source>
        <dbReference type="EMBL" id="SDD07413.1"/>
    </source>
</evidence>
<dbReference type="GO" id="GO:0032993">
    <property type="term" value="C:protein-DNA complex"/>
    <property type="evidence" value="ECO:0007669"/>
    <property type="project" value="TreeGrafter"/>
</dbReference>
<feature type="region of interest" description="Disordered" evidence="6">
    <location>
        <begin position="291"/>
        <end position="313"/>
    </location>
</feature>